<feature type="compositionally biased region" description="Polar residues" evidence="1">
    <location>
        <begin position="1237"/>
        <end position="1246"/>
    </location>
</feature>
<protein>
    <submittedName>
        <fullName evidence="2">Uncharacterized protein</fullName>
    </submittedName>
</protein>
<organism evidence="2 3">
    <name type="scientific">Sciurus vulgaris</name>
    <name type="common">Eurasian red squirrel</name>
    <dbReference type="NCBI Taxonomy" id="55149"/>
    <lineage>
        <taxon>Eukaryota</taxon>
        <taxon>Metazoa</taxon>
        <taxon>Chordata</taxon>
        <taxon>Craniata</taxon>
        <taxon>Vertebrata</taxon>
        <taxon>Euteleostomi</taxon>
        <taxon>Mammalia</taxon>
        <taxon>Eutheria</taxon>
        <taxon>Euarchontoglires</taxon>
        <taxon>Glires</taxon>
        <taxon>Rodentia</taxon>
        <taxon>Sciuromorpha</taxon>
        <taxon>Sciuridae</taxon>
        <taxon>Sciurinae</taxon>
        <taxon>Sciurini</taxon>
        <taxon>Sciurus</taxon>
    </lineage>
</organism>
<feature type="region of interest" description="Disordered" evidence="1">
    <location>
        <begin position="1069"/>
        <end position="1090"/>
    </location>
</feature>
<feature type="compositionally biased region" description="Basic and acidic residues" evidence="1">
    <location>
        <begin position="1671"/>
        <end position="1754"/>
    </location>
</feature>
<feature type="compositionally biased region" description="Basic residues" evidence="1">
    <location>
        <begin position="1803"/>
        <end position="1817"/>
    </location>
</feature>
<feature type="compositionally biased region" description="Basic residues" evidence="1">
    <location>
        <begin position="1598"/>
        <end position="1609"/>
    </location>
</feature>
<feature type="region of interest" description="Disordered" evidence="1">
    <location>
        <begin position="1321"/>
        <end position="1351"/>
    </location>
</feature>
<feature type="compositionally biased region" description="Basic and acidic residues" evidence="1">
    <location>
        <begin position="1828"/>
        <end position="1848"/>
    </location>
</feature>
<evidence type="ECO:0000256" key="1">
    <source>
        <dbReference type="SAM" id="MobiDB-lite"/>
    </source>
</evidence>
<dbReference type="PANTHER" id="PTHR33888:SF1">
    <property type="entry name" value="RIKEN CDNA 4932415D10 GENE"/>
    <property type="match status" value="1"/>
</dbReference>
<dbReference type="Proteomes" id="UP000694564">
    <property type="component" value="Chromosome 14"/>
</dbReference>
<feature type="region of interest" description="Disordered" evidence="1">
    <location>
        <begin position="819"/>
        <end position="895"/>
    </location>
</feature>
<feature type="compositionally biased region" description="Polar residues" evidence="1">
    <location>
        <begin position="1329"/>
        <end position="1340"/>
    </location>
</feature>
<feature type="compositionally biased region" description="Low complexity" evidence="1">
    <location>
        <begin position="1661"/>
        <end position="1670"/>
    </location>
</feature>
<name>A0A8D2E3V4_SCIVU</name>
<dbReference type="GO" id="GO:0005615">
    <property type="term" value="C:extracellular space"/>
    <property type="evidence" value="ECO:0007669"/>
    <property type="project" value="TreeGrafter"/>
</dbReference>
<feature type="compositionally biased region" description="Polar residues" evidence="1">
    <location>
        <begin position="336"/>
        <end position="345"/>
    </location>
</feature>
<feature type="region of interest" description="Disordered" evidence="1">
    <location>
        <begin position="133"/>
        <end position="160"/>
    </location>
</feature>
<feature type="compositionally biased region" description="Polar residues" evidence="1">
    <location>
        <begin position="1521"/>
        <end position="1530"/>
    </location>
</feature>
<feature type="region of interest" description="Disordered" evidence="1">
    <location>
        <begin position="1206"/>
        <end position="1249"/>
    </location>
</feature>
<feature type="compositionally biased region" description="Polar residues" evidence="1">
    <location>
        <begin position="142"/>
        <end position="160"/>
    </location>
</feature>
<feature type="compositionally biased region" description="Basic and acidic residues" evidence="1">
    <location>
        <begin position="1422"/>
        <end position="1438"/>
    </location>
</feature>
<dbReference type="GeneTree" id="ENSGT00700000104587"/>
<dbReference type="PROSITE" id="PS51257">
    <property type="entry name" value="PROKAR_LIPOPROTEIN"/>
    <property type="match status" value="1"/>
</dbReference>
<feature type="compositionally biased region" description="Basic and acidic residues" evidence="1">
    <location>
        <begin position="1610"/>
        <end position="1660"/>
    </location>
</feature>
<proteinExistence type="predicted"/>
<feature type="compositionally biased region" description="Polar residues" evidence="1">
    <location>
        <begin position="1485"/>
        <end position="1510"/>
    </location>
</feature>
<feature type="compositionally biased region" description="Polar residues" evidence="1">
    <location>
        <begin position="1569"/>
        <end position="1584"/>
    </location>
</feature>
<reference evidence="2" key="1">
    <citation type="submission" date="2025-08" db="UniProtKB">
        <authorList>
            <consortium name="Ensembl"/>
        </authorList>
    </citation>
    <scope>IDENTIFICATION</scope>
</reference>
<evidence type="ECO:0000313" key="3">
    <source>
        <dbReference type="Proteomes" id="UP000694564"/>
    </source>
</evidence>
<evidence type="ECO:0000313" key="2">
    <source>
        <dbReference type="Ensembl" id="ENSSVLP00005032847.1"/>
    </source>
</evidence>
<feature type="compositionally biased region" description="Basic and acidic residues" evidence="1">
    <location>
        <begin position="823"/>
        <end position="833"/>
    </location>
</feature>
<feature type="compositionally biased region" description="Low complexity" evidence="1">
    <location>
        <begin position="867"/>
        <end position="895"/>
    </location>
</feature>
<feature type="compositionally biased region" description="Basic and acidic residues" evidence="1">
    <location>
        <begin position="1768"/>
        <end position="1782"/>
    </location>
</feature>
<dbReference type="PANTHER" id="PTHR33888">
    <property type="entry name" value="RIKEN CDNA 4932415D10 GENE"/>
    <property type="match status" value="1"/>
</dbReference>
<reference evidence="2" key="2">
    <citation type="submission" date="2025-09" db="UniProtKB">
        <authorList>
            <consortium name="Ensembl"/>
        </authorList>
    </citation>
    <scope>IDENTIFICATION</scope>
</reference>
<keyword evidence="3" id="KW-1185">Reference proteome</keyword>
<dbReference type="Ensembl" id="ENSSVLT00005036421.1">
    <property type="protein sequence ID" value="ENSSVLP00005032847.1"/>
    <property type="gene ID" value="ENSSVLG00005025740.1"/>
</dbReference>
<feature type="compositionally biased region" description="Basic and acidic residues" evidence="1">
    <location>
        <begin position="717"/>
        <end position="729"/>
    </location>
</feature>
<feature type="region of interest" description="Disordered" evidence="1">
    <location>
        <begin position="334"/>
        <end position="353"/>
    </location>
</feature>
<accession>A0A8D2E3V4</accession>
<feature type="region of interest" description="Disordered" evidence="1">
    <location>
        <begin position="1422"/>
        <end position="1872"/>
    </location>
</feature>
<feature type="region of interest" description="Disordered" evidence="1">
    <location>
        <begin position="708"/>
        <end position="752"/>
    </location>
</feature>
<feature type="compositionally biased region" description="Basic and acidic residues" evidence="1">
    <location>
        <begin position="848"/>
        <end position="859"/>
    </location>
</feature>
<sequence length="1872" mass="209062">MTSLEWKPGSQLQSVNSLALTSCLRSQCVKSVIFTPKSCFQNVKPVDLRPRSQQYEDMDCQELTLGVKSVVLTPKPTSKFLPGPALTSVKFSNVFPESQQQGVKTLEFTPEPKLQSIKHVKLSSVSLQQTVKSVELAPRSPPQRQESGNQTPRNFQITESSEVISRPGKQFVEYSEMIPKPRQQVPASVNLNPISIYQATESSDMTQGLAQKDIETVEKYVGLTSKPIDKAMEFSGIPLQLDLQVSESVDLASVLRDRGSRSLKLTSEKSYQIPETLGMLSQSWPQAKDFGELHIKPLQQVIEPEGMTPELKHHATEDTGLICKARLQGKEFLGPNSKSISQTTGYVEKSPRHYPQTLEPVGMISEKRSQREKTEILLPKSLHHVPDSASGMTPQLGHQGPESVELTYKEPMELTPKSQHYVGSSGITLGLGHKVPESVTLTSKPSLQVEESLKLAPKQRSQVVGHAESIEFNSETWQQGEVSIGLTKSQNQSMKNSGIAPAGPLGQIIKCMKISPKPLDQVTESASTKIQVAQSLRVTPESPPKIVESVKVTSRPPIQLAESMAKPGPNPQMTENVELTPKHQDVTPSGYTSSLWLQNTKCKELITEPTHQILEKTVLTPGPPCQVVKSEELAPGPAPQVVDPIGVARGSEIDVTDCLDLLPAPYLQELVKPVNITPKPSIRVRSAELTSKQTSPFEEPTILTHEQRLQSAKFTGKKTEPPEVMKSEDFNQGQVCQNWDPRESTSEEELQESDFFLESLNSSSGPLISSSVQTSELGSLWGSGMLEVSRALDMKNLGTYILQPEESYSDSVMIQSSPLPLDLHNKPSDKTENTVEIPHPETMGVDITSKERTKRKQMEELEDSLQSHSQHPSQSRRSPSGTRQGGSWSQRGSSRSFLGRQQNVWENHVYRQRLPRKYLSAMLMLGNVLGTTMERKLCSRTHLAEKATADICQSIQNLFGVPAELMEFSQSLLENGPCTISQPSVVKNYIQRHTLGHGHEQRMTLRMWTRGSISSIIQQYSGARLGIKKKDSKQSNISQEVTQHMPISCVGGQLPALVKSESSIKIYYNREDPVSQEESENSQSGSETRIFESQQSFKPSYLSQVKTDFSEQFQMLQDLQLKIAAKLLRSQIPPNVPPPLASGLVLKYPICLQCGRCSGFNCCHKLQTTFGPYLLIYPQLHLVSTPEGHGEIRLHLGFRLRTGKRPQVSKYHGRDRPMTPRSPISSSKRKAKMYTPASKNPTPTRDFQSRAFKSPAPVQVHTKQRQWGRPGLVGKTEIGEFGHYEFSHVHSLSESDSESYQDDTWAQVRTKKTWDSKFPVKRTNKGLRTPNTCSGTTIESPSKELPASLRRKRTVAAHSSTASLKRQTKKSSQPKFLQLLFQGLKQAFQTACRMMAFLGPKPEDRTRPDDLWSSKYYDPKQKARDYCSPKESKGDELPAIKQRPTSPTTKQEDIVSEGTNPSKAAHQPERGSSLQSRPLQPPKPTASQGDSTVQTAVFMQPLGQVQSESSSRAKKNLQRGEVSSQESKNLLGSEARLQAASAKSCRREKHPLREGTLSPRDSGPRKPSEGSQHSPSERTLSSVSERSHRRPSEGGHHGPSKRSHHKAPERRRYSTSERSCRSLSERSRPSTSERSRRSTSERSRPSTSERSRRSTSERSRPSTSEPSRPSTSERSRRSLSESRPSTSERSRRSTSERSHASPSERSRRSPSERKRQSPSERRCRSPSERRLRSPSERSRRSPSERSRRTPSERSRLHRSERRCFGPSERSHLGPSEKSRDNFSMRSLRSSSERRGHSSGGTLPRRHRSHSGRSHRSHAGGTHQNLPKEGLKHSSPEERPRHSLSKDPKSYSSMPPTDHTEDFQSRTSLENPS</sequence>